<gene>
    <name evidence="1" type="ORF">S01H1_32280</name>
</gene>
<sequence length="92" mass="9937">MKASFGSQGSFRPDPVNHKWGILAEVLGVEEQTDQWVLGPDISKLAAVHVPGRLREGEGDDLLTGDRSHRAAGTHDLFFDILTGDKTQLAVG</sequence>
<protein>
    <submittedName>
        <fullName evidence="1">Uncharacterized protein</fullName>
    </submittedName>
</protein>
<accession>X0V7Z5</accession>
<proteinExistence type="predicted"/>
<organism evidence="1">
    <name type="scientific">marine sediment metagenome</name>
    <dbReference type="NCBI Taxonomy" id="412755"/>
    <lineage>
        <taxon>unclassified sequences</taxon>
        <taxon>metagenomes</taxon>
        <taxon>ecological metagenomes</taxon>
    </lineage>
</organism>
<dbReference type="AlphaFoldDB" id="X0V7Z5"/>
<comment type="caution">
    <text evidence="1">The sequence shown here is derived from an EMBL/GenBank/DDBJ whole genome shotgun (WGS) entry which is preliminary data.</text>
</comment>
<name>X0V7Z5_9ZZZZ</name>
<evidence type="ECO:0000313" key="1">
    <source>
        <dbReference type="EMBL" id="GAF96775.1"/>
    </source>
</evidence>
<dbReference type="EMBL" id="BARS01019975">
    <property type="protein sequence ID" value="GAF96775.1"/>
    <property type="molecule type" value="Genomic_DNA"/>
</dbReference>
<reference evidence="1" key="1">
    <citation type="journal article" date="2014" name="Front. Microbiol.">
        <title>High frequency of phylogenetically diverse reductive dehalogenase-homologous genes in deep subseafloor sedimentary metagenomes.</title>
        <authorList>
            <person name="Kawai M."/>
            <person name="Futagami T."/>
            <person name="Toyoda A."/>
            <person name="Takaki Y."/>
            <person name="Nishi S."/>
            <person name="Hori S."/>
            <person name="Arai W."/>
            <person name="Tsubouchi T."/>
            <person name="Morono Y."/>
            <person name="Uchiyama I."/>
            <person name="Ito T."/>
            <person name="Fujiyama A."/>
            <person name="Inagaki F."/>
            <person name="Takami H."/>
        </authorList>
    </citation>
    <scope>NUCLEOTIDE SEQUENCE</scope>
    <source>
        <strain evidence="1">Expedition CK06-06</strain>
    </source>
</reference>